<evidence type="ECO:0000313" key="3">
    <source>
        <dbReference type="EMBL" id="RHW37264.1"/>
    </source>
</evidence>
<gene>
    <name evidence="3" type="ORF">D1B31_15970</name>
</gene>
<feature type="transmembrane region" description="Helical" evidence="2">
    <location>
        <begin position="39"/>
        <end position="59"/>
    </location>
</feature>
<dbReference type="AlphaFoldDB" id="A0A417YQX9"/>
<proteinExistence type="predicted"/>
<evidence type="ECO:0000256" key="1">
    <source>
        <dbReference type="SAM" id="Coils"/>
    </source>
</evidence>
<name>A0A417YQX9_9BACI</name>
<protein>
    <submittedName>
        <fullName evidence="3">Lipopolysaccharide biosynthesis protein</fullName>
    </submittedName>
</protein>
<keyword evidence="2" id="KW-0472">Membrane</keyword>
<organism evidence="3 4">
    <name type="scientific">Neobacillus notoginsengisoli</name>
    <dbReference type="NCBI Taxonomy" id="1578198"/>
    <lineage>
        <taxon>Bacteria</taxon>
        <taxon>Bacillati</taxon>
        <taxon>Bacillota</taxon>
        <taxon>Bacilli</taxon>
        <taxon>Bacillales</taxon>
        <taxon>Bacillaceae</taxon>
        <taxon>Neobacillus</taxon>
    </lineage>
</organism>
<accession>A0A417YQX9</accession>
<dbReference type="OrthoDB" id="2961596at2"/>
<keyword evidence="1" id="KW-0175">Coiled coil</keyword>
<feature type="coiled-coil region" evidence="1">
    <location>
        <begin position="136"/>
        <end position="177"/>
    </location>
</feature>
<reference evidence="3 4" key="1">
    <citation type="journal article" date="2017" name="Int. J. Syst. Evol. Microbiol.">
        <title>Bacillus notoginsengisoli sp. nov., a novel bacterium isolated from the rhizosphere of Panax notoginseng.</title>
        <authorList>
            <person name="Zhang M.Y."/>
            <person name="Cheng J."/>
            <person name="Cai Y."/>
            <person name="Zhang T.Y."/>
            <person name="Wu Y.Y."/>
            <person name="Manikprabhu D."/>
            <person name="Li W.J."/>
            <person name="Zhang Y.X."/>
        </authorList>
    </citation>
    <scope>NUCLEOTIDE SEQUENCE [LARGE SCALE GENOMIC DNA]</scope>
    <source>
        <strain evidence="3 4">JCM 30743</strain>
    </source>
</reference>
<sequence>MLAFSQQTKEMVEKDGAELAEERKYILYEYLSFFWKKKAYFIVIPLLCAIVGAGIAFYLNADNKGYTAEARVFTGKVGSPELTDPDIIKSHFSDVKGLTVFVSERKKVKFVLDRTDRKEAEEDLGEIVGVFLSKLEEHAQLQIDLTQKHLKRLENRSKALNASLDSYKEKLKNQSLESGQSTSYIDLVRDSETELTRIDERVYKMRGDIALFERPSLLSSQVTPHKSYLPESIAIGVILGLIITLGLLVLLKYLGDAREYYKKRGITLLH</sequence>
<keyword evidence="2" id="KW-0812">Transmembrane</keyword>
<keyword evidence="2" id="KW-1133">Transmembrane helix</keyword>
<dbReference type="RefSeq" id="WP_118922183.1">
    <property type="nucleotide sequence ID" value="NZ_QWEG01000010.1"/>
</dbReference>
<feature type="transmembrane region" description="Helical" evidence="2">
    <location>
        <begin position="233"/>
        <end position="254"/>
    </location>
</feature>
<evidence type="ECO:0000256" key="2">
    <source>
        <dbReference type="SAM" id="Phobius"/>
    </source>
</evidence>
<keyword evidence="4" id="KW-1185">Reference proteome</keyword>
<dbReference type="EMBL" id="QWEG01000010">
    <property type="protein sequence ID" value="RHW37264.1"/>
    <property type="molecule type" value="Genomic_DNA"/>
</dbReference>
<dbReference type="Proteomes" id="UP000284416">
    <property type="component" value="Unassembled WGS sequence"/>
</dbReference>
<comment type="caution">
    <text evidence="3">The sequence shown here is derived from an EMBL/GenBank/DDBJ whole genome shotgun (WGS) entry which is preliminary data.</text>
</comment>
<evidence type="ECO:0000313" key="4">
    <source>
        <dbReference type="Proteomes" id="UP000284416"/>
    </source>
</evidence>